<name>A0A5S6Q0R1_TRIMR</name>
<protein>
    <submittedName>
        <fullName evidence="2">Uncharacterized protein</fullName>
    </submittedName>
</protein>
<proteinExistence type="predicted"/>
<organism evidence="1 2">
    <name type="scientific">Trichuris muris</name>
    <name type="common">Mouse whipworm</name>
    <dbReference type="NCBI Taxonomy" id="70415"/>
    <lineage>
        <taxon>Eukaryota</taxon>
        <taxon>Metazoa</taxon>
        <taxon>Ecdysozoa</taxon>
        <taxon>Nematoda</taxon>
        <taxon>Enoplea</taxon>
        <taxon>Dorylaimia</taxon>
        <taxon>Trichinellida</taxon>
        <taxon>Trichuridae</taxon>
        <taxon>Trichuris</taxon>
    </lineage>
</organism>
<dbReference type="WBParaSite" id="TMUE_0000000808.1">
    <property type="protein sequence ID" value="TMUE_0000000808.1"/>
    <property type="gene ID" value="WBGene00296732"/>
</dbReference>
<dbReference type="AlphaFoldDB" id="A0A5S6Q0R1"/>
<accession>A0A5S6Q0R1</accession>
<dbReference type="STRING" id="70415.A0A5S6Q0R1"/>
<evidence type="ECO:0000313" key="2">
    <source>
        <dbReference type="WBParaSite" id="TMUE_0000000808.1"/>
    </source>
</evidence>
<evidence type="ECO:0000313" key="1">
    <source>
        <dbReference type="Proteomes" id="UP000046395"/>
    </source>
</evidence>
<dbReference type="Proteomes" id="UP000046395">
    <property type="component" value="Unassembled WGS sequence"/>
</dbReference>
<sequence length="80" mass="9231">MDDALKNVVEQQLREVLRRFDVLLKFTNAMHGWQNGCCFLDSAEGEPRYYLRCGVKAVKPRGMLNLPNAEFIPSKHYSLT</sequence>
<keyword evidence="1" id="KW-1185">Reference proteome</keyword>
<reference evidence="2" key="1">
    <citation type="submission" date="2019-12" db="UniProtKB">
        <authorList>
            <consortium name="WormBaseParasite"/>
        </authorList>
    </citation>
    <scope>IDENTIFICATION</scope>
</reference>